<sequence>MNSIVASKVMPYTSHVPNISTMSSIIFKP</sequence>
<keyword evidence="2" id="KW-1185">Reference proteome</keyword>
<accession>A0A0B0MZ76</accession>
<organism evidence="1 2">
    <name type="scientific">Gossypium arboreum</name>
    <name type="common">Tree cotton</name>
    <name type="synonym">Gossypium nanking</name>
    <dbReference type="NCBI Taxonomy" id="29729"/>
    <lineage>
        <taxon>Eukaryota</taxon>
        <taxon>Viridiplantae</taxon>
        <taxon>Streptophyta</taxon>
        <taxon>Embryophyta</taxon>
        <taxon>Tracheophyta</taxon>
        <taxon>Spermatophyta</taxon>
        <taxon>Magnoliopsida</taxon>
        <taxon>eudicotyledons</taxon>
        <taxon>Gunneridae</taxon>
        <taxon>Pentapetalae</taxon>
        <taxon>rosids</taxon>
        <taxon>malvids</taxon>
        <taxon>Malvales</taxon>
        <taxon>Malvaceae</taxon>
        <taxon>Malvoideae</taxon>
        <taxon>Gossypium</taxon>
    </lineage>
</organism>
<comment type="caution">
    <text evidence="1">The sequence shown here is derived from an EMBL/GenBank/DDBJ whole genome shotgun (WGS) entry which is preliminary data.</text>
</comment>
<evidence type="ECO:0000313" key="1">
    <source>
        <dbReference type="EMBL" id="KHG06085.1"/>
    </source>
</evidence>
<protein>
    <submittedName>
        <fullName evidence="1">Uncharacterized protein</fullName>
    </submittedName>
</protein>
<dbReference type="Proteomes" id="UP000032142">
    <property type="component" value="Unassembled WGS sequence"/>
</dbReference>
<proteinExistence type="predicted"/>
<dbReference type="AlphaFoldDB" id="A0A0B0MZ76"/>
<name>A0A0B0MZ76_GOSAR</name>
<evidence type="ECO:0000313" key="2">
    <source>
        <dbReference type="Proteomes" id="UP000032142"/>
    </source>
</evidence>
<gene>
    <name evidence="1" type="ORF">F383_32857</name>
</gene>
<dbReference type="EMBL" id="JRRC01443272">
    <property type="protein sequence ID" value="KHG06085.1"/>
    <property type="molecule type" value="Genomic_DNA"/>
</dbReference>
<reference evidence="2" key="1">
    <citation type="submission" date="2014-09" db="EMBL/GenBank/DDBJ databases">
        <authorList>
            <person name="Mudge J."/>
            <person name="Ramaraj T."/>
            <person name="Lindquist I.E."/>
            <person name="Bharti A.K."/>
            <person name="Sundararajan A."/>
            <person name="Cameron C.T."/>
            <person name="Woodward J.E."/>
            <person name="May G.D."/>
            <person name="Brubaker C."/>
            <person name="Broadhvest J."/>
            <person name="Wilkins T.A."/>
        </authorList>
    </citation>
    <scope>NUCLEOTIDE SEQUENCE</scope>
    <source>
        <strain evidence="2">cv. AKA8401</strain>
    </source>
</reference>